<dbReference type="RefSeq" id="WP_054539774.1">
    <property type="nucleotide sequence ID" value="NZ_JACIEQ010000003.1"/>
</dbReference>
<evidence type="ECO:0000313" key="3">
    <source>
        <dbReference type="Proteomes" id="UP000585681"/>
    </source>
</evidence>
<accession>A0A840C9A4</accession>
<dbReference type="AlphaFoldDB" id="A0A840C9A4"/>
<evidence type="ECO:0000313" key="2">
    <source>
        <dbReference type="EMBL" id="MBB4022594.1"/>
    </source>
</evidence>
<evidence type="ECO:0008006" key="4">
    <source>
        <dbReference type="Google" id="ProtNLM"/>
    </source>
</evidence>
<organism evidence="2 3">
    <name type="scientific">Actibacterium naphthalenivorans</name>
    <dbReference type="NCBI Taxonomy" id="1614693"/>
    <lineage>
        <taxon>Bacteria</taxon>
        <taxon>Pseudomonadati</taxon>
        <taxon>Pseudomonadota</taxon>
        <taxon>Alphaproteobacteria</taxon>
        <taxon>Rhodobacterales</taxon>
        <taxon>Roseobacteraceae</taxon>
        <taxon>Actibacterium</taxon>
    </lineage>
</organism>
<dbReference type="InterPro" id="IPR058248">
    <property type="entry name" value="Lxx211020-like"/>
</dbReference>
<reference evidence="2" key="1">
    <citation type="submission" date="2020-08" db="EMBL/GenBank/DDBJ databases">
        <title>Genomic Encyclopedia of Type Strains, Phase IV (KMG-IV): sequencing the most valuable type-strain genomes for metagenomic binning, comparative biology and taxonomic classification.</title>
        <authorList>
            <person name="Goeker M."/>
        </authorList>
    </citation>
    <scope>NUCLEOTIDE SEQUENCE [LARGE SCALE GENOMIC DNA]</scope>
    <source>
        <strain evidence="2">DSM 105040</strain>
    </source>
</reference>
<dbReference type="InterPro" id="IPR036182">
    <property type="entry name" value="PCuAC_sf"/>
</dbReference>
<keyword evidence="1" id="KW-0732">Signal</keyword>
<gene>
    <name evidence="2" type="ORF">GGR17_002413</name>
</gene>
<feature type="chain" id="PRO_5032600241" description="Copper chaperone PCu(A)C" evidence="1">
    <location>
        <begin position="19"/>
        <end position="140"/>
    </location>
</feature>
<keyword evidence="3" id="KW-1185">Reference proteome</keyword>
<dbReference type="InterPro" id="IPR007410">
    <property type="entry name" value="LpqE-like"/>
</dbReference>
<dbReference type="Pfam" id="PF04314">
    <property type="entry name" value="PCuAC"/>
    <property type="match status" value="1"/>
</dbReference>
<dbReference type="PANTHER" id="PTHR36302:SF1">
    <property type="entry name" value="COPPER CHAPERONE PCU(A)C"/>
    <property type="match status" value="1"/>
</dbReference>
<sequence length="140" mass="14562">MIRLLTLLALLLPTVAFADGITIGDPWSPAAPPGARAHAAYMTVTNTGATPRALIGVRAEGYGMAHLHESRDNEGIATMVPVHQIEIAPGASIALAPGGFHIMLMMPRAPASETIALTLVFADGEEVAVRAVVRPHNAPS</sequence>
<feature type="signal peptide" evidence="1">
    <location>
        <begin position="1"/>
        <end position="18"/>
    </location>
</feature>
<evidence type="ECO:0000256" key="1">
    <source>
        <dbReference type="SAM" id="SignalP"/>
    </source>
</evidence>
<dbReference type="EMBL" id="JACIEQ010000003">
    <property type="protein sequence ID" value="MBB4022594.1"/>
    <property type="molecule type" value="Genomic_DNA"/>
</dbReference>
<dbReference type="Gene3D" id="2.60.40.1890">
    <property type="entry name" value="PCu(A)C copper chaperone"/>
    <property type="match status" value="1"/>
</dbReference>
<name>A0A840C9A4_9RHOB</name>
<protein>
    <recommendedName>
        <fullName evidence="4">Copper chaperone PCu(A)C</fullName>
    </recommendedName>
</protein>
<dbReference type="SUPFAM" id="SSF110087">
    <property type="entry name" value="DR1885-like metal-binding protein"/>
    <property type="match status" value="1"/>
</dbReference>
<dbReference type="PANTHER" id="PTHR36302">
    <property type="entry name" value="BLR7088 PROTEIN"/>
    <property type="match status" value="1"/>
</dbReference>
<comment type="caution">
    <text evidence="2">The sequence shown here is derived from an EMBL/GenBank/DDBJ whole genome shotgun (WGS) entry which is preliminary data.</text>
</comment>
<proteinExistence type="predicted"/>
<dbReference type="Proteomes" id="UP000585681">
    <property type="component" value="Unassembled WGS sequence"/>
</dbReference>